<dbReference type="GO" id="GO:0006397">
    <property type="term" value="P:mRNA processing"/>
    <property type="evidence" value="ECO:0007669"/>
    <property type="project" value="UniProtKB-UniRule"/>
</dbReference>
<keyword evidence="9" id="KW-0460">Magnesium</keyword>
<evidence type="ECO:0000256" key="1">
    <source>
        <dbReference type="ARBA" id="ARBA00000109"/>
    </source>
</evidence>
<evidence type="ECO:0000256" key="8">
    <source>
        <dbReference type="ARBA" id="ARBA00022884"/>
    </source>
</evidence>
<evidence type="ECO:0000256" key="6">
    <source>
        <dbReference type="ARBA" id="ARBA00022759"/>
    </source>
</evidence>
<evidence type="ECO:0000256" key="3">
    <source>
        <dbReference type="ARBA" id="ARBA00022552"/>
    </source>
</evidence>
<dbReference type="RefSeq" id="WP_207117552.1">
    <property type="nucleotide sequence ID" value="NZ_JAFLEQ010000003.1"/>
</dbReference>
<dbReference type="NCBIfam" id="TIGR02191">
    <property type="entry name" value="RNaseIII"/>
    <property type="match status" value="1"/>
</dbReference>
<keyword evidence="13" id="KW-1185">Reference proteome</keyword>
<dbReference type="InterPro" id="IPR011907">
    <property type="entry name" value="RNase_III"/>
</dbReference>
<keyword evidence="7 9" id="KW-0378">Hydrolase</keyword>
<dbReference type="EMBL" id="JAFLEQ010000003">
    <property type="protein sequence ID" value="MBN9643147.1"/>
    <property type="molecule type" value="Genomic_DNA"/>
</dbReference>
<keyword evidence="9" id="KW-0479">Metal-binding</keyword>
<dbReference type="SMART" id="SM00535">
    <property type="entry name" value="RIBOc"/>
    <property type="match status" value="1"/>
</dbReference>
<dbReference type="GO" id="GO:0010468">
    <property type="term" value="P:regulation of gene expression"/>
    <property type="evidence" value="ECO:0007669"/>
    <property type="project" value="TreeGrafter"/>
</dbReference>
<evidence type="ECO:0000259" key="10">
    <source>
        <dbReference type="PROSITE" id="PS50137"/>
    </source>
</evidence>
<feature type="binding site" evidence="9">
    <location>
        <position position="138"/>
    </location>
    <ligand>
        <name>Mg(2+)</name>
        <dbReference type="ChEBI" id="CHEBI:18420"/>
    </ligand>
</feature>
<dbReference type="GO" id="GO:0046872">
    <property type="term" value="F:metal ion binding"/>
    <property type="evidence" value="ECO:0007669"/>
    <property type="project" value="UniProtKB-KW"/>
</dbReference>
<keyword evidence="9" id="KW-0699">rRNA-binding</keyword>
<comment type="similarity">
    <text evidence="2">Belongs to the ribonuclease III family.</text>
</comment>
<dbReference type="SUPFAM" id="SSF69065">
    <property type="entry name" value="RNase III domain-like"/>
    <property type="match status" value="1"/>
</dbReference>
<accession>A0A939IX00</accession>
<dbReference type="Pfam" id="PF14622">
    <property type="entry name" value="Ribonucleas_3_3"/>
    <property type="match status" value="1"/>
</dbReference>
<feature type="binding site" evidence="9">
    <location>
        <position position="135"/>
    </location>
    <ligand>
        <name>Mg(2+)</name>
        <dbReference type="ChEBI" id="CHEBI:18420"/>
    </ligand>
</feature>
<feature type="active site" evidence="9">
    <location>
        <position position="138"/>
    </location>
</feature>
<dbReference type="GO" id="GO:0006364">
    <property type="term" value="P:rRNA processing"/>
    <property type="evidence" value="ECO:0007669"/>
    <property type="project" value="UniProtKB-UniRule"/>
</dbReference>
<comment type="caution">
    <text evidence="12">The sequence shown here is derived from an EMBL/GenBank/DDBJ whole genome shotgun (WGS) entry which is preliminary data.</text>
</comment>
<comment type="function">
    <text evidence="9">Digests double-stranded RNA. Involved in the processing of primary rRNA transcript to yield the immediate precursors to the large and small rRNAs (23S and 16S). Processes some mRNAs, and tRNAs when they are encoded in the rRNA operon. Processes pre-crRNA and tracrRNA of type II CRISPR loci if present in the organism.</text>
</comment>
<comment type="catalytic activity">
    <reaction evidence="1 9">
        <text>Endonucleolytic cleavage to 5'-phosphomonoester.</text>
        <dbReference type="EC" id="3.1.26.3"/>
    </reaction>
</comment>
<keyword evidence="8 9" id="KW-0694">RNA-binding</keyword>
<reference evidence="12" key="1">
    <citation type="submission" date="2021-03" db="EMBL/GenBank/DDBJ databases">
        <authorList>
            <person name="Sun Q."/>
        </authorList>
    </citation>
    <scope>NUCLEOTIDE SEQUENCE</scope>
    <source>
        <strain evidence="12">CCM 8862</strain>
    </source>
</reference>
<dbReference type="EC" id="3.1.26.3" evidence="9"/>
<dbReference type="Pfam" id="PF00035">
    <property type="entry name" value="dsrm"/>
    <property type="match status" value="1"/>
</dbReference>
<gene>
    <name evidence="9" type="primary">rnc</name>
    <name evidence="12" type="ORF">JZY06_00655</name>
</gene>
<evidence type="ECO:0000256" key="7">
    <source>
        <dbReference type="ARBA" id="ARBA00022801"/>
    </source>
</evidence>
<comment type="cofactor">
    <cofactor evidence="9">
        <name>Mg(2+)</name>
        <dbReference type="ChEBI" id="CHEBI:18420"/>
    </cofactor>
</comment>
<evidence type="ECO:0000259" key="11">
    <source>
        <dbReference type="PROSITE" id="PS50142"/>
    </source>
</evidence>
<feature type="binding site" evidence="9">
    <location>
        <position position="62"/>
    </location>
    <ligand>
        <name>Mg(2+)</name>
        <dbReference type="ChEBI" id="CHEBI:18420"/>
    </ligand>
</feature>
<dbReference type="Gene3D" id="3.30.160.20">
    <property type="match status" value="1"/>
</dbReference>
<proteinExistence type="inferred from homology"/>
<evidence type="ECO:0000313" key="12">
    <source>
        <dbReference type="EMBL" id="MBN9643147.1"/>
    </source>
</evidence>
<dbReference type="PANTHER" id="PTHR11207">
    <property type="entry name" value="RIBONUCLEASE III"/>
    <property type="match status" value="1"/>
</dbReference>
<keyword evidence="9" id="KW-0819">tRNA processing</keyword>
<keyword evidence="6 9" id="KW-0255">Endonuclease</keyword>
<evidence type="ECO:0000313" key="13">
    <source>
        <dbReference type="Proteomes" id="UP000664332"/>
    </source>
</evidence>
<dbReference type="GO" id="GO:0019843">
    <property type="term" value="F:rRNA binding"/>
    <property type="evidence" value="ECO:0007669"/>
    <property type="project" value="UniProtKB-KW"/>
</dbReference>
<dbReference type="GO" id="GO:0003725">
    <property type="term" value="F:double-stranded RNA binding"/>
    <property type="evidence" value="ECO:0007669"/>
    <property type="project" value="TreeGrafter"/>
</dbReference>
<comment type="subcellular location">
    <subcellularLocation>
        <location evidence="9">Cytoplasm</location>
    </subcellularLocation>
</comment>
<dbReference type="Proteomes" id="UP000664332">
    <property type="component" value="Unassembled WGS sequence"/>
</dbReference>
<dbReference type="HAMAP" id="MF_00104">
    <property type="entry name" value="RNase_III"/>
    <property type="match status" value="1"/>
</dbReference>
<dbReference type="PANTHER" id="PTHR11207:SF0">
    <property type="entry name" value="RIBONUCLEASE 3"/>
    <property type="match status" value="1"/>
</dbReference>
<dbReference type="PROSITE" id="PS00517">
    <property type="entry name" value="RNASE_3_1"/>
    <property type="match status" value="1"/>
</dbReference>
<organism evidence="12 13">
    <name type="scientific">Corynebacterium mendelii</name>
    <dbReference type="NCBI Taxonomy" id="2765362"/>
    <lineage>
        <taxon>Bacteria</taxon>
        <taxon>Bacillati</taxon>
        <taxon>Actinomycetota</taxon>
        <taxon>Actinomycetes</taxon>
        <taxon>Mycobacteriales</taxon>
        <taxon>Corynebacteriaceae</taxon>
        <taxon>Corynebacterium</taxon>
    </lineage>
</organism>
<keyword evidence="4 9" id="KW-0507">mRNA processing</keyword>
<dbReference type="FunFam" id="1.10.1520.10:FF:000001">
    <property type="entry name" value="Ribonuclease 3"/>
    <property type="match status" value="1"/>
</dbReference>
<dbReference type="InterPro" id="IPR014720">
    <property type="entry name" value="dsRBD_dom"/>
</dbReference>
<dbReference type="CDD" id="cd00593">
    <property type="entry name" value="RIBOc"/>
    <property type="match status" value="1"/>
</dbReference>
<protein>
    <recommendedName>
        <fullName evidence="9">Ribonuclease 3</fullName>
        <ecNumber evidence="9">3.1.26.3</ecNumber>
    </recommendedName>
    <alternativeName>
        <fullName evidence="9">Ribonuclease III</fullName>
        <shortName evidence="9">RNase III</shortName>
    </alternativeName>
</protein>
<evidence type="ECO:0000256" key="2">
    <source>
        <dbReference type="ARBA" id="ARBA00010183"/>
    </source>
</evidence>
<keyword evidence="3 9" id="KW-0698">rRNA processing</keyword>
<comment type="subunit">
    <text evidence="9">Homodimer.</text>
</comment>
<dbReference type="PROSITE" id="PS50142">
    <property type="entry name" value="RNASE_3_2"/>
    <property type="match status" value="1"/>
</dbReference>
<dbReference type="Gene3D" id="1.10.1520.10">
    <property type="entry name" value="Ribonuclease III domain"/>
    <property type="match status" value="1"/>
</dbReference>
<dbReference type="SMART" id="SM00358">
    <property type="entry name" value="DSRM"/>
    <property type="match status" value="1"/>
</dbReference>
<evidence type="ECO:0000256" key="9">
    <source>
        <dbReference type="HAMAP-Rule" id="MF_00104"/>
    </source>
</evidence>
<name>A0A939IX00_9CORY</name>
<dbReference type="AlphaFoldDB" id="A0A939IX00"/>
<dbReference type="SUPFAM" id="SSF54768">
    <property type="entry name" value="dsRNA-binding domain-like"/>
    <property type="match status" value="1"/>
</dbReference>
<dbReference type="InterPro" id="IPR036389">
    <property type="entry name" value="RNase_III_sf"/>
</dbReference>
<evidence type="ECO:0000256" key="4">
    <source>
        <dbReference type="ARBA" id="ARBA00022664"/>
    </source>
</evidence>
<dbReference type="GO" id="GO:0005737">
    <property type="term" value="C:cytoplasm"/>
    <property type="evidence" value="ECO:0007669"/>
    <property type="project" value="UniProtKB-SubCell"/>
</dbReference>
<dbReference type="CDD" id="cd10845">
    <property type="entry name" value="DSRM_RNAse_III_family"/>
    <property type="match status" value="1"/>
</dbReference>
<keyword evidence="9" id="KW-0963">Cytoplasm</keyword>
<evidence type="ECO:0000256" key="5">
    <source>
        <dbReference type="ARBA" id="ARBA00022722"/>
    </source>
</evidence>
<dbReference type="PROSITE" id="PS50137">
    <property type="entry name" value="DS_RBD"/>
    <property type="match status" value="1"/>
</dbReference>
<dbReference type="GO" id="GO:0004525">
    <property type="term" value="F:ribonuclease III activity"/>
    <property type="evidence" value="ECO:0007669"/>
    <property type="project" value="UniProtKB-UniRule"/>
</dbReference>
<keyword evidence="5 9" id="KW-0540">Nuclease</keyword>
<feature type="domain" description="RNase III" evidence="11">
    <location>
        <begin position="21"/>
        <end position="149"/>
    </location>
</feature>
<feature type="domain" description="DRBM" evidence="10">
    <location>
        <begin position="176"/>
        <end position="244"/>
    </location>
</feature>
<sequence>MSRKKQRLTGQAALEQAYSAVDHSALRQHLGVELPDDLLRLALTHRSFANENGNLPNNERLEFLGDAVLGLSVAAALYDTYPDKAESDISKMRASIVSRYGLADIAREIGLGPHILLGRGEILTGGLEKDSILADTTEAILGAIYRRHGFHTAREVILRLFGEKLAKASSTSRNTDWKTSLQERAAERKYPMPVYEASSTGPDHDRTFTASVSILGIKLGIGVGANKKTAEQQAAQQAHAVLSDGSANQALVEAHQAFIEAGH</sequence>
<dbReference type="GO" id="GO:0008033">
    <property type="term" value="P:tRNA processing"/>
    <property type="evidence" value="ECO:0007669"/>
    <property type="project" value="UniProtKB-KW"/>
</dbReference>
<dbReference type="InterPro" id="IPR000999">
    <property type="entry name" value="RNase_III_dom"/>
</dbReference>
<feature type="active site" evidence="9">
    <location>
        <position position="66"/>
    </location>
</feature>